<dbReference type="SUPFAM" id="SSF50129">
    <property type="entry name" value="GroES-like"/>
    <property type="match status" value="1"/>
</dbReference>
<dbReference type="Proteomes" id="UP001296104">
    <property type="component" value="Unassembled WGS sequence"/>
</dbReference>
<accession>A0AAI8Z3F3</accession>
<name>A0AAI8Z3F3_9PEZI</name>
<organism evidence="5 6">
    <name type="scientific">Lecanosticta acicola</name>
    <dbReference type="NCBI Taxonomy" id="111012"/>
    <lineage>
        <taxon>Eukaryota</taxon>
        <taxon>Fungi</taxon>
        <taxon>Dikarya</taxon>
        <taxon>Ascomycota</taxon>
        <taxon>Pezizomycotina</taxon>
        <taxon>Dothideomycetes</taxon>
        <taxon>Dothideomycetidae</taxon>
        <taxon>Mycosphaerellales</taxon>
        <taxon>Mycosphaerellaceae</taxon>
        <taxon>Lecanosticta</taxon>
    </lineage>
</organism>
<dbReference type="Gene3D" id="3.40.50.720">
    <property type="entry name" value="NAD(P)-binding Rossmann-like Domain"/>
    <property type="match status" value="1"/>
</dbReference>
<dbReference type="SUPFAM" id="SSF51735">
    <property type="entry name" value="NAD(P)-binding Rossmann-fold domains"/>
    <property type="match status" value="1"/>
</dbReference>
<gene>
    <name evidence="5" type="ORF">LECACI_7A006887</name>
</gene>
<dbReference type="InterPro" id="IPR020843">
    <property type="entry name" value="ER"/>
</dbReference>
<dbReference type="SMART" id="SM00829">
    <property type="entry name" value="PKS_ER"/>
    <property type="match status" value="1"/>
</dbReference>
<feature type="domain" description="Enoyl reductase (ER)" evidence="4">
    <location>
        <begin position="14"/>
        <end position="339"/>
    </location>
</feature>
<dbReference type="InterPro" id="IPR047122">
    <property type="entry name" value="Trans-enoyl_RdTase-like"/>
</dbReference>
<sequence length="352" mass="38160">MAPDKMKAIKIVEGNKAELQEVPVPKLRDDYVLVKVSAVALNPTDWKHIDMIGKPGCTVGVDMCGTIEEIGSAVTRQWKKGDRIANFCHGGNESQPEDGCFAEYCVSKGDLGLNVPETMSDEDAATLGAGIITCGQALYQSLDLPLPGDGFEKYNNYILIYGGSTATGTLAIQFAILSGCKVLATASQHNHPLLKALGAEEVFDYKDPACAQKIREYTHDSLKLALDCIAEGDSTKICEEAISSKQGGSICYLLPTAKHTREDVKSIKTLGYTVNGEAFDKFGKHFEARPDDFEFCKKFWAIAQQLVNAGQIAPHPAKVGPDGLKGVFEGLQEFRDGKVSGMKLVYRVEETP</sequence>
<comment type="subunit">
    <text evidence="2">Monomer.</text>
</comment>
<evidence type="ECO:0000256" key="1">
    <source>
        <dbReference type="ARBA" id="ARBA00008072"/>
    </source>
</evidence>
<evidence type="ECO:0000256" key="3">
    <source>
        <dbReference type="ARBA" id="ARBA00023002"/>
    </source>
</evidence>
<reference evidence="5" key="1">
    <citation type="submission" date="2023-11" db="EMBL/GenBank/DDBJ databases">
        <authorList>
            <person name="Alioto T."/>
            <person name="Alioto T."/>
            <person name="Gomez Garrido J."/>
        </authorList>
    </citation>
    <scope>NUCLEOTIDE SEQUENCE</scope>
</reference>
<evidence type="ECO:0000256" key="2">
    <source>
        <dbReference type="ARBA" id="ARBA00011245"/>
    </source>
</evidence>
<dbReference type="PANTHER" id="PTHR45348">
    <property type="entry name" value="HYPOTHETICAL OXIDOREDUCTASE (EUROFUNG)"/>
    <property type="match status" value="1"/>
</dbReference>
<dbReference type="InterPro" id="IPR013154">
    <property type="entry name" value="ADH-like_N"/>
</dbReference>
<dbReference type="Pfam" id="PF08240">
    <property type="entry name" value="ADH_N"/>
    <property type="match status" value="1"/>
</dbReference>
<evidence type="ECO:0000259" key="4">
    <source>
        <dbReference type="SMART" id="SM00829"/>
    </source>
</evidence>
<comment type="similarity">
    <text evidence="1">Belongs to the zinc-containing alcohol dehydrogenase family.</text>
</comment>
<dbReference type="InterPro" id="IPR013149">
    <property type="entry name" value="ADH-like_C"/>
</dbReference>
<comment type="caution">
    <text evidence="5">The sequence shown here is derived from an EMBL/GenBank/DDBJ whole genome shotgun (WGS) entry which is preliminary data.</text>
</comment>
<dbReference type="Pfam" id="PF00107">
    <property type="entry name" value="ADH_zinc_N"/>
    <property type="match status" value="1"/>
</dbReference>
<dbReference type="PANTHER" id="PTHR45348:SF2">
    <property type="entry name" value="ZINC-TYPE ALCOHOL DEHYDROGENASE-LIKE PROTEIN C2E1P3.01"/>
    <property type="match status" value="1"/>
</dbReference>
<dbReference type="EMBL" id="CAVMBE010000052">
    <property type="protein sequence ID" value="CAK4031729.1"/>
    <property type="molecule type" value="Genomic_DNA"/>
</dbReference>
<dbReference type="Gene3D" id="3.90.180.10">
    <property type="entry name" value="Medium-chain alcohol dehydrogenases, catalytic domain"/>
    <property type="match status" value="1"/>
</dbReference>
<proteinExistence type="inferred from homology"/>
<dbReference type="InterPro" id="IPR011032">
    <property type="entry name" value="GroES-like_sf"/>
</dbReference>
<evidence type="ECO:0000313" key="5">
    <source>
        <dbReference type="EMBL" id="CAK4031729.1"/>
    </source>
</evidence>
<dbReference type="GO" id="GO:0016651">
    <property type="term" value="F:oxidoreductase activity, acting on NAD(P)H"/>
    <property type="evidence" value="ECO:0007669"/>
    <property type="project" value="InterPro"/>
</dbReference>
<dbReference type="CDD" id="cd08249">
    <property type="entry name" value="enoyl_reductase_like"/>
    <property type="match status" value="1"/>
</dbReference>
<dbReference type="InterPro" id="IPR036291">
    <property type="entry name" value="NAD(P)-bd_dom_sf"/>
</dbReference>
<protein>
    <submittedName>
        <fullName evidence="5">Related to zinc-binding oxidoreductase</fullName>
    </submittedName>
</protein>
<evidence type="ECO:0000313" key="6">
    <source>
        <dbReference type="Proteomes" id="UP001296104"/>
    </source>
</evidence>
<dbReference type="AlphaFoldDB" id="A0AAI8Z3F3"/>
<keyword evidence="3" id="KW-0560">Oxidoreductase</keyword>
<keyword evidence="6" id="KW-1185">Reference proteome</keyword>